<reference evidence="1 2" key="1">
    <citation type="submission" date="2024-02" db="EMBL/GenBank/DDBJ databases">
        <authorList>
            <person name="Chen Y."/>
            <person name="Shah S."/>
            <person name="Dougan E. K."/>
            <person name="Thang M."/>
            <person name="Chan C."/>
        </authorList>
    </citation>
    <scope>NUCLEOTIDE SEQUENCE [LARGE SCALE GENOMIC DNA]</scope>
</reference>
<comment type="caution">
    <text evidence="1">The sequence shown here is derived from an EMBL/GenBank/DDBJ whole genome shotgun (WGS) entry which is preliminary data.</text>
</comment>
<name>A0ABP0NSF6_9DINO</name>
<accession>A0ABP0NSF6</accession>
<gene>
    <name evidence="1" type="ORF">CCMP2556_LOCUS32780</name>
</gene>
<organism evidence="1 2">
    <name type="scientific">Durusdinium trenchii</name>
    <dbReference type="NCBI Taxonomy" id="1381693"/>
    <lineage>
        <taxon>Eukaryota</taxon>
        <taxon>Sar</taxon>
        <taxon>Alveolata</taxon>
        <taxon>Dinophyceae</taxon>
        <taxon>Suessiales</taxon>
        <taxon>Symbiodiniaceae</taxon>
        <taxon>Durusdinium</taxon>
    </lineage>
</organism>
<dbReference type="EMBL" id="CAXAMN010022139">
    <property type="protein sequence ID" value="CAK9066720.1"/>
    <property type="molecule type" value="Genomic_DNA"/>
</dbReference>
<keyword evidence="2" id="KW-1185">Reference proteome</keyword>
<evidence type="ECO:0000313" key="1">
    <source>
        <dbReference type="EMBL" id="CAK9066720.1"/>
    </source>
</evidence>
<sequence>MFCQVWDVLGATTYRLKMHKKTGQTVWCCEHYRPTGAFPVAANWCAENCVLMSMTTIYSCFLLKSKTYVVSFVFFIFLSDGSVVGPASELAWRGACQIFSSRTSRRPSCSEGC</sequence>
<dbReference type="Proteomes" id="UP001642484">
    <property type="component" value="Unassembled WGS sequence"/>
</dbReference>
<evidence type="ECO:0000313" key="2">
    <source>
        <dbReference type="Proteomes" id="UP001642484"/>
    </source>
</evidence>
<protein>
    <submittedName>
        <fullName evidence="1">Uncharacterized protein</fullName>
    </submittedName>
</protein>
<proteinExistence type="predicted"/>